<evidence type="ECO:0000259" key="1">
    <source>
        <dbReference type="Pfam" id="PF07157"/>
    </source>
</evidence>
<gene>
    <name evidence="2" type="ORF">QZM52_20500</name>
</gene>
<dbReference type="InterPro" id="IPR009826">
    <property type="entry name" value="DNA_circ_N"/>
</dbReference>
<name>A0ABT8PEW6_9BURK</name>
<evidence type="ECO:0000313" key="3">
    <source>
        <dbReference type="Proteomes" id="UP001171606"/>
    </source>
</evidence>
<organism evidence="2 3">
    <name type="scientific">Burkholderia metallica</name>
    <dbReference type="NCBI Taxonomy" id="488729"/>
    <lineage>
        <taxon>Bacteria</taxon>
        <taxon>Pseudomonadati</taxon>
        <taxon>Pseudomonadota</taxon>
        <taxon>Betaproteobacteria</taxon>
        <taxon>Burkholderiales</taxon>
        <taxon>Burkholderiaceae</taxon>
        <taxon>Burkholderia</taxon>
        <taxon>Burkholderia cepacia complex</taxon>
    </lineage>
</organism>
<reference evidence="2" key="1">
    <citation type="submission" date="2023-07" db="EMBL/GenBank/DDBJ databases">
        <title>A collection of bacterial strains from the Burkholderia cepacia Research Laboratory and Repository.</title>
        <authorList>
            <person name="Lipuma J."/>
            <person name="Spilker T."/>
            <person name="Caverly L."/>
        </authorList>
    </citation>
    <scope>NUCLEOTIDE SEQUENCE</scope>
    <source>
        <strain evidence="2">AU42020</strain>
    </source>
</reference>
<feature type="domain" description="DNA circulation N-terminal" evidence="1">
    <location>
        <begin position="7"/>
        <end position="93"/>
    </location>
</feature>
<comment type="caution">
    <text evidence="2">The sequence shown here is derived from an EMBL/GenBank/DDBJ whole genome shotgun (WGS) entry which is preliminary data.</text>
</comment>
<dbReference type="Pfam" id="PF07157">
    <property type="entry name" value="DNA_circ_N"/>
    <property type="match status" value="1"/>
</dbReference>
<dbReference type="RefSeq" id="WP_226291863.1">
    <property type="nucleotide sequence ID" value="NZ_JAUJSQ010000007.1"/>
</dbReference>
<dbReference type="EMBL" id="JAUJSQ010000007">
    <property type="protein sequence ID" value="MDN7933670.1"/>
    <property type="molecule type" value="Genomic_DNA"/>
</dbReference>
<dbReference type="Proteomes" id="UP001171606">
    <property type="component" value="Unassembled WGS sequence"/>
</dbReference>
<proteinExistence type="predicted"/>
<keyword evidence="3" id="KW-1185">Reference proteome</keyword>
<protein>
    <submittedName>
        <fullName evidence="2">DNA circularization N-terminal domain-containing protein</fullName>
    </submittedName>
</protein>
<sequence>MSWRDKLRPASFRGVPFQVFDDKTPVGRRVVVHDYPRRDSSYPEDNGKQTREYRMTAFVIGRDCFDQRDRLLDALEQDGAGELIHPWLGTLRVQAGECDMTHTKAEGGMVSFTLVFHDAPDLKYPGGVANTGKQALGSADGLLDTALNRYRDAVELVNLAQVTVDGLMQQGGSIFDVLYRYASPFTVLFGSVRSFVETLVEMPGSIADRFASAFDTGWGVGVAPERYSEAISGALGKVGAISTLEEIAPPRGREAGKLFDATIDLVQDVLLVEVVRDVGELPAYSPAVLPAGAPALDVQITNPMAAIDVPVADDLRELAEVVSESMWQQGMTAPREHFQALTNSRLKVAQHLAKVAREGVGLVTIRPPQSVPALVLAHRRYGDATRADEIVMRNRVAHPGFVPAVRLELLSQ</sequence>
<evidence type="ECO:0000313" key="2">
    <source>
        <dbReference type="EMBL" id="MDN7933670.1"/>
    </source>
</evidence>
<accession>A0ABT8PEW6</accession>